<feature type="domain" description="BRICHOS" evidence="15">
    <location>
        <begin position="131"/>
        <end position="181"/>
    </location>
</feature>
<evidence type="ECO:0000256" key="3">
    <source>
        <dbReference type="ARBA" id="ARBA00004639"/>
    </source>
</evidence>
<evidence type="ECO:0000256" key="11">
    <source>
        <dbReference type="ARBA" id="ARBA00023136"/>
    </source>
</evidence>
<evidence type="ECO:0000256" key="13">
    <source>
        <dbReference type="ARBA" id="ARBA00023180"/>
    </source>
</evidence>
<dbReference type="GO" id="GO:0070062">
    <property type="term" value="C:extracellular exosome"/>
    <property type="evidence" value="ECO:0007669"/>
    <property type="project" value="TreeGrafter"/>
</dbReference>
<evidence type="ECO:0000259" key="15">
    <source>
        <dbReference type="PROSITE" id="PS50869"/>
    </source>
</evidence>
<evidence type="ECO:0000256" key="2">
    <source>
        <dbReference type="ARBA" id="ARBA00004401"/>
    </source>
</evidence>
<evidence type="ECO:0000256" key="8">
    <source>
        <dbReference type="ARBA" id="ARBA00022968"/>
    </source>
</evidence>
<dbReference type="GO" id="GO:0001540">
    <property type="term" value="F:amyloid-beta binding"/>
    <property type="evidence" value="ECO:0007669"/>
    <property type="project" value="TreeGrafter"/>
</dbReference>
<dbReference type="GO" id="GO:0042985">
    <property type="term" value="P:negative regulation of amyloid precursor protein biosynthetic process"/>
    <property type="evidence" value="ECO:0007669"/>
    <property type="project" value="TreeGrafter"/>
</dbReference>
<feature type="transmembrane region" description="Helical" evidence="14">
    <location>
        <begin position="46"/>
        <end position="70"/>
    </location>
</feature>
<keyword evidence="5 14" id="KW-1003">Cell membrane</keyword>
<evidence type="ECO:0000256" key="9">
    <source>
        <dbReference type="ARBA" id="ARBA00022989"/>
    </source>
</evidence>
<protein>
    <recommendedName>
        <fullName evidence="14">Integral membrane protein 2</fullName>
    </recommendedName>
</protein>
<keyword evidence="10" id="KW-0333">Golgi apparatus</keyword>
<evidence type="ECO:0000256" key="5">
    <source>
        <dbReference type="ARBA" id="ARBA00022475"/>
    </source>
</evidence>
<evidence type="ECO:0000256" key="4">
    <source>
        <dbReference type="ARBA" id="ARBA00006794"/>
    </source>
</evidence>
<evidence type="ECO:0000256" key="14">
    <source>
        <dbReference type="RuleBase" id="RU367061"/>
    </source>
</evidence>
<dbReference type="PANTHER" id="PTHR10962:SF4">
    <property type="entry name" value="INTEGRAL MEMBRANE PROTEIN 2B"/>
    <property type="match status" value="1"/>
</dbReference>
<dbReference type="InterPro" id="IPR007084">
    <property type="entry name" value="BRICHOS_dom"/>
</dbReference>
<evidence type="ECO:0000256" key="12">
    <source>
        <dbReference type="ARBA" id="ARBA00023157"/>
    </source>
</evidence>
<dbReference type="PANTHER" id="PTHR10962">
    <property type="entry name" value="INTEGRAL TRANSMEMBRANE PROTEIN 2"/>
    <property type="match status" value="1"/>
</dbReference>
<evidence type="ECO:0000256" key="7">
    <source>
        <dbReference type="ARBA" id="ARBA00022753"/>
    </source>
</evidence>
<keyword evidence="7" id="KW-0967">Endosome</keyword>
<dbReference type="GO" id="GO:0000139">
    <property type="term" value="C:Golgi membrane"/>
    <property type="evidence" value="ECO:0007669"/>
    <property type="project" value="UniProtKB-SubCell"/>
</dbReference>
<dbReference type="GO" id="GO:0010008">
    <property type="term" value="C:endosome membrane"/>
    <property type="evidence" value="ECO:0007669"/>
    <property type="project" value="UniProtKB-SubCell"/>
</dbReference>
<keyword evidence="6 14" id="KW-0812">Transmembrane</keyword>
<comment type="subcellular location">
    <subcellularLocation>
        <location evidence="2">Cell membrane</location>
        <topology evidence="2">Single-pass type II membrane protein</topology>
    </subcellularLocation>
    <subcellularLocation>
        <location evidence="3">Endosome membrane</location>
        <topology evidence="3">Single-pass type II membrane protein</topology>
    </subcellularLocation>
    <subcellularLocation>
        <location evidence="1">Golgi apparatus membrane</location>
        <topology evidence="1">Single-pass type II membrane protein</topology>
    </subcellularLocation>
    <subcellularLocation>
        <location evidence="14">Membrane</location>
        <topology evidence="14">Single-pass type II membrane protein</topology>
    </subcellularLocation>
</comment>
<evidence type="ECO:0000313" key="16">
    <source>
        <dbReference type="EMBL" id="ACH44353.1"/>
    </source>
</evidence>
<keyword evidence="9 14" id="KW-1133">Transmembrane helix</keyword>
<evidence type="ECO:0000256" key="1">
    <source>
        <dbReference type="ARBA" id="ARBA00004323"/>
    </source>
</evidence>
<dbReference type="GO" id="GO:0005886">
    <property type="term" value="C:plasma membrane"/>
    <property type="evidence" value="ECO:0007669"/>
    <property type="project" value="UniProtKB-SubCell"/>
</dbReference>
<dbReference type="AlphaFoldDB" id="B5FZ92"/>
<evidence type="ECO:0000256" key="10">
    <source>
        <dbReference type="ARBA" id="ARBA00023034"/>
    </source>
</evidence>
<dbReference type="InterPro" id="IPR040145">
    <property type="entry name" value="ITM2"/>
</dbReference>
<sequence length="181" mass="20258">MVKVSFNSALAQKEAAKKEEENSQVLILPPDAKDPEDAVPVGQRRAWCWCMCFGLAFMLAGVFLGGAYLYKYFAFQQGGVYFCGIKYIEDGLSLPEPGAEAQTARYHTIEQNIQILEEEDVEFISVPVPEFADSDPADIVHDFHRRLTAYLDLSLDKCYVIPLNTSVVMPPKKFPGAAHQY</sequence>
<organism evidence="16">
    <name type="scientific">Taeniopygia guttata</name>
    <name type="common">Zebra finch</name>
    <name type="synonym">Poephila guttata</name>
    <dbReference type="NCBI Taxonomy" id="59729"/>
    <lineage>
        <taxon>Eukaryota</taxon>
        <taxon>Metazoa</taxon>
        <taxon>Chordata</taxon>
        <taxon>Craniata</taxon>
        <taxon>Vertebrata</taxon>
        <taxon>Euteleostomi</taxon>
        <taxon>Archelosauria</taxon>
        <taxon>Archosauria</taxon>
        <taxon>Dinosauria</taxon>
        <taxon>Saurischia</taxon>
        <taxon>Theropoda</taxon>
        <taxon>Coelurosauria</taxon>
        <taxon>Aves</taxon>
        <taxon>Neognathae</taxon>
        <taxon>Neoaves</taxon>
        <taxon>Telluraves</taxon>
        <taxon>Australaves</taxon>
        <taxon>Passeriformes</taxon>
        <taxon>Passeroidea</taxon>
        <taxon>Estrildidae</taxon>
        <taxon>Estrildinae</taxon>
        <taxon>Taeniopygia</taxon>
    </lineage>
</organism>
<name>B5FZ92_TAEGU</name>
<comment type="similarity">
    <text evidence="4 14">Belongs to the ITM2 family.</text>
</comment>
<dbReference type="EMBL" id="DQ214372">
    <property type="protein sequence ID" value="ACH44353.1"/>
    <property type="molecule type" value="mRNA"/>
</dbReference>
<proteinExistence type="evidence at transcript level"/>
<dbReference type="PROSITE" id="PS50869">
    <property type="entry name" value="BRICHOS"/>
    <property type="match status" value="1"/>
</dbReference>
<keyword evidence="12" id="KW-1015">Disulfide bond</keyword>
<evidence type="ECO:0000256" key="6">
    <source>
        <dbReference type="ARBA" id="ARBA00022692"/>
    </source>
</evidence>
<keyword evidence="13" id="KW-0325">Glycoprotein</keyword>
<accession>B5FZ92</accession>
<keyword evidence="11 14" id="KW-0472">Membrane</keyword>
<keyword evidence="8 14" id="KW-0735">Signal-anchor</keyword>
<dbReference type="Pfam" id="PF04089">
    <property type="entry name" value="BRICHOS"/>
    <property type="match status" value="1"/>
</dbReference>
<reference evidence="16" key="1">
    <citation type="journal article" date="2006" name="Proc. Natl. Acad. Sci. U.S.A.">
        <title>A molecular neuroethological approach for identifying and characterizing a cascade of behaviorally regulated genes.</title>
        <authorList>
            <person name="Wada K."/>
            <person name="Howard J.T."/>
            <person name="McConnell P."/>
            <person name="Whitney O."/>
            <person name="Lints T."/>
            <person name="Rivas M.V."/>
            <person name="Horita H."/>
            <person name="Patterson M.A."/>
            <person name="White S.A."/>
            <person name="Scharff C."/>
            <person name="Haesler S."/>
            <person name="Zhao S."/>
            <person name="Sakaguchi H."/>
            <person name="Hagiwara M."/>
            <person name="Shiraki T."/>
            <person name="Hirozane-Kishikawa T."/>
            <person name="Skene P."/>
            <person name="Hayashizaki Y."/>
            <person name="Carninci P."/>
            <person name="Jarvis E.D."/>
        </authorList>
    </citation>
    <scope>NUCLEOTIDE SEQUENCE</scope>
    <source>
        <tissue evidence="16">Whole brain</tissue>
    </source>
</reference>